<dbReference type="GO" id="GO:0006355">
    <property type="term" value="P:regulation of DNA-templated transcription"/>
    <property type="evidence" value="ECO:0007669"/>
    <property type="project" value="TreeGrafter"/>
</dbReference>
<evidence type="ECO:0000313" key="21">
    <source>
        <dbReference type="EMBL" id="KAH3687957.1"/>
    </source>
</evidence>
<reference evidence="21" key="2">
    <citation type="submission" date="2021-01" db="EMBL/GenBank/DDBJ databases">
        <authorList>
            <person name="Schikora-Tamarit M.A."/>
        </authorList>
    </citation>
    <scope>NUCLEOTIDE SEQUENCE</scope>
    <source>
        <strain evidence="21">CBS2887</strain>
    </source>
</reference>
<dbReference type="CDD" id="cd16858">
    <property type="entry name" value="ING_ING3_Yng2p"/>
    <property type="match status" value="1"/>
</dbReference>
<feature type="binding site" evidence="14">
    <location>
        <position position="320"/>
    </location>
    <ligand>
        <name>Zn(2+)</name>
        <dbReference type="ChEBI" id="CHEBI:29105"/>
        <label>2</label>
    </ligand>
</feature>
<dbReference type="PROSITE" id="PS50016">
    <property type="entry name" value="ZF_PHD_2"/>
    <property type="match status" value="1"/>
</dbReference>
<dbReference type="InterPro" id="IPR011011">
    <property type="entry name" value="Znf_FYVE_PHD"/>
</dbReference>
<comment type="similarity">
    <text evidence="2 16">Belongs to the ING family.</text>
</comment>
<dbReference type="PANTHER" id="PTHR10333:SF100">
    <property type="entry name" value="CHROMATIN MODIFICATION-RELATED PROTEIN YNG2"/>
    <property type="match status" value="1"/>
</dbReference>
<dbReference type="GO" id="GO:0006281">
    <property type="term" value="P:DNA repair"/>
    <property type="evidence" value="ECO:0007669"/>
    <property type="project" value="UniProtKB-KW"/>
</dbReference>
<dbReference type="GO" id="GO:0008270">
    <property type="term" value="F:zinc ion binding"/>
    <property type="evidence" value="ECO:0007669"/>
    <property type="project" value="UniProtKB-KW"/>
</dbReference>
<dbReference type="Gene3D" id="3.30.40.10">
    <property type="entry name" value="Zinc/RING finger domain, C3HC4 (zinc finger)"/>
    <property type="match status" value="1"/>
</dbReference>
<evidence type="ECO:0000256" key="19">
    <source>
        <dbReference type="SAM" id="SignalP"/>
    </source>
</evidence>
<keyword evidence="4" id="KW-0227">DNA damage</keyword>
<feature type="compositionally biased region" description="Basic and acidic residues" evidence="18">
    <location>
        <begin position="253"/>
        <end position="267"/>
    </location>
</feature>
<dbReference type="AlphaFoldDB" id="A0A9P8QEH3"/>
<feature type="coiled-coil region" evidence="17">
    <location>
        <begin position="152"/>
        <end position="179"/>
    </location>
</feature>
<feature type="binding site" evidence="14">
    <location>
        <position position="350"/>
    </location>
    <ligand>
        <name>Zn(2+)</name>
        <dbReference type="ChEBI" id="CHEBI:29105"/>
        <label>2</label>
    </ligand>
</feature>
<feature type="site" description="Histone H3K4me3 binding" evidence="13">
    <location>
        <position position="306"/>
    </location>
</feature>
<feature type="site" description="Histone H3K4me3 binding" evidence="13">
    <location>
        <position position="317"/>
    </location>
</feature>
<dbReference type="Pfam" id="PF12998">
    <property type="entry name" value="ING"/>
    <property type="match status" value="1"/>
</dbReference>
<keyword evidence="6 14" id="KW-0862">Zinc</keyword>
<comment type="subcellular location">
    <subcellularLocation>
        <location evidence="1 16">Nucleus</location>
    </subcellularLocation>
</comment>
<evidence type="ECO:0000256" key="5">
    <source>
        <dbReference type="ARBA" id="ARBA00022771"/>
    </source>
</evidence>
<feature type="compositionally biased region" description="Polar residues" evidence="18">
    <location>
        <begin position="268"/>
        <end position="289"/>
    </location>
</feature>
<evidence type="ECO:0000256" key="15">
    <source>
        <dbReference type="PROSITE-ProRule" id="PRU00146"/>
    </source>
</evidence>
<dbReference type="GO" id="GO:0005634">
    <property type="term" value="C:nucleus"/>
    <property type="evidence" value="ECO:0007669"/>
    <property type="project" value="UniProtKB-SubCell"/>
</dbReference>
<dbReference type="InterPro" id="IPR019787">
    <property type="entry name" value="Znf_PHD-finger"/>
</dbReference>
<reference evidence="21" key="1">
    <citation type="journal article" date="2021" name="Open Biol.">
        <title>Shared evolutionary footprints suggest mitochondrial oxidative damage underlies multiple complex I losses in fungi.</title>
        <authorList>
            <person name="Schikora-Tamarit M.A."/>
            <person name="Marcet-Houben M."/>
            <person name="Nosek J."/>
            <person name="Gabaldon T."/>
        </authorList>
    </citation>
    <scope>NUCLEOTIDE SEQUENCE</scope>
    <source>
        <strain evidence="21">CBS2887</strain>
    </source>
</reference>
<dbReference type="InterPro" id="IPR024610">
    <property type="entry name" value="ING_N_histone-binding"/>
</dbReference>
<comment type="function">
    <text evidence="16">Component of an histone acetyltransferase complex.</text>
</comment>
<feature type="binding site" evidence="14">
    <location>
        <position position="334"/>
    </location>
    <ligand>
        <name>Zn(2+)</name>
        <dbReference type="ChEBI" id="CHEBI:29105"/>
        <label>1</label>
    </ligand>
</feature>
<feature type="binding site" evidence="14">
    <location>
        <position position="331"/>
    </location>
    <ligand>
        <name>Zn(2+)</name>
        <dbReference type="ChEBI" id="CHEBI:29105"/>
        <label>1</label>
    </ligand>
</feature>
<evidence type="ECO:0000256" key="3">
    <source>
        <dbReference type="ARBA" id="ARBA00022723"/>
    </source>
</evidence>
<keyword evidence="3 14" id="KW-0479">Metal-binding</keyword>
<dbReference type="InterPro" id="IPR013083">
    <property type="entry name" value="Znf_RING/FYVE/PHD"/>
</dbReference>
<feature type="binding site" evidence="14">
    <location>
        <position position="325"/>
    </location>
    <ligand>
        <name>Zn(2+)</name>
        <dbReference type="ChEBI" id="CHEBI:29105"/>
        <label>2</label>
    </ligand>
</feature>
<dbReference type="PANTHER" id="PTHR10333">
    <property type="entry name" value="INHIBITOR OF GROWTH PROTEIN"/>
    <property type="match status" value="1"/>
</dbReference>
<sequence length="379" mass="43001">MKKKMIQMMVLLLDLLSVPEKEEELGMILRANMNVVCWTAMRRFMDEFSMTSTGKITSMDTAATLDQYTQDVSNLPAELLHILAELGAKDATMYEAKKKLGSKDAMIHKFIRQNGSMTKYPKEGQLYPKIREEFEQLEQDQKEKMKLANTALLLTSKHLMRLEADMEKLKNEGLLVQDDNEEFDMDIDVFSSKPSSRMGSAGAPNINFANPDMTISNSNLTPDSFKKHTKKASSIKLNMHNPSASISRTIKRQKTDELKTPEPESTIKKVTSTGSRERTPQSGPGVTASTTTKDQDDGGKDDEELYCFCRGQSYGSMVGCDNEDCKYEWFHFSCVGITEQPVGSWFCRDCLEKKEASKKLEELKKQGDKKQKTKKKRER</sequence>
<evidence type="ECO:0000256" key="12">
    <source>
        <dbReference type="ARBA" id="ARBA00037044"/>
    </source>
</evidence>
<dbReference type="GO" id="GO:0051321">
    <property type="term" value="P:meiotic cell cycle"/>
    <property type="evidence" value="ECO:0007669"/>
    <property type="project" value="UniProtKB-KW"/>
</dbReference>
<comment type="domain">
    <text evidence="16">The PHD-type zinc finger mediates the binding to H3K4me3.</text>
</comment>
<feature type="chain" id="PRO_5040460856" description="Chromatin modification-related protein" evidence="19">
    <location>
        <begin position="21"/>
        <end position="379"/>
    </location>
</feature>
<feature type="binding site" evidence="14">
    <location>
        <position position="347"/>
    </location>
    <ligand>
        <name>Zn(2+)</name>
        <dbReference type="ChEBI" id="CHEBI:29105"/>
        <label>2</label>
    </ligand>
</feature>
<dbReference type="PROSITE" id="PS01359">
    <property type="entry name" value="ZF_PHD_1"/>
    <property type="match status" value="1"/>
</dbReference>
<accession>A0A9P8QEH3</accession>
<feature type="domain" description="PHD-type" evidence="20">
    <location>
        <begin position="304"/>
        <end position="353"/>
    </location>
</feature>
<feature type="binding site" evidence="14">
    <location>
        <position position="307"/>
    </location>
    <ligand>
        <name>Zn(2+)</name>
        <dbReference type="ChEBI" id="CHEBI:29105"/>
        <label>1</label>
    </ligand>
</feature>
<evidence type="ECO:0000256" key="4">
    <source>
        <dbReference type="ARBA" id="ARBA00022763"/>
    </source>
</evidence>
<comment type="subunit">
    <text evidence="16">Component of an histone acetyltransferase complex. Interacts with H3K4me3 and to a lesser extent with H3K4me2.</text>
</comment>
<evidence type="ECO:0000256" key="9">
    <source>
        <dbReference type="ARBA" id="ARBA00023242"/>
    </source>
</evidence>
<feature type="binding site" evidence="14">
    <location>
        <position position="309"/>
    </location>
    <ligand>
        <name>Zn(2+)</name>
        <dbReference type="ChEBI" id="CHEBI:29105"/>
        <label>1</label>
    </ligand>
</feature>
<evidence type="ECO:0000256" key="6">
    <source>
        <dbReference type="ARBA" id="ARBA00022833"/>
    </source>
</evidence>
<dbReference type="SMART" id="SM00249">
    <property type="entry name" value="PHD"/>
    <property type="match status" value="1"/>
</dbReference>
<feature type="region of interest" description="Disordered" evidence="18">
    <location>
        <begin position="245"/>
        <end position="299"/>
    </location>
</feature>
<dbReference type="CDD" id="cd15505">
    <property type="entry name" value="PHD_ING"/>
    <property type="match status" value="1"/>
</dbReference>
<evidence type="ECO:0000256" key="7">
    <source>
        <dbReference type="ARBA" id="ARBA00022853"/>
    </source>
</evidence>
<evidence type="ECO:0000256" key="8">
    <source>
        <dbReference type="ARBA" id="ARBA00023204"/>
    </source>
</evidence>
<keyword evidence="7 16" id="KW-0156">Chromatin regulator</keyword>
<dbReference type="GO" id="GO:0035267">
    <property type="term" value="C:NuA4 histone acetyltransferase complex"/>
    <property type="evidence" value="ECO:0007669"/>
    <property type="project" value="TreeGrafter"/>
</dbReference>
<evidence type="ECO:0000313" key="22">
    <source>
        <dbReference type="Proteomes" id="UP000774326"/>
    </source>
</evidence>
<evidence type="ECO:0000256" key="18">
    <source>
        <dbReference type="SAM" id="MobiDB-lite"/>
    </source>
</evidence>
<dbReference type="InterPro" id="IPR001965">
    <property type="entry name" value="Znf_PHD"/>
</dbReference>
<evidence type="ECO:0000256" key="11">
    <source>
        <dbReference type="ARBA" id="ARBA00023306"/>
    </source>
</evidence>
<dbReference type="InterPro" id="IPR019786">
    <property type="entry name" value="Zinc_finger_PHD-type_CS"/>
</dbReference>
<name>A0A9P8QEH3_WICPI</name>
<dbReference type="OrthoDB" id="5411773at2759"/>
<evidence type="ECO:0000256" key="2">
    <source>
        <dbReference type="ARBA" id="ARBA00010210"/>
    </source>
</evidence>
<feature type="site" description="Histone H3K4me3 binding" evidence="13">
    <location>
        <position position="321"/>
    </location>
</feature>
<dbReference type="SMART" id="SM01408">
    <property type="entry name" value="ING"/>
    <property type="match status" value="1"/>
</dbReference>
<organism evidence="21 22">
    <name type="scientific">Wickerhamomyces pijperi</name>
    <name type="common">Yeast</name>
    <name type="synonym">Pichia pijperi</name>
    <dbReference type="NCBI Taxonomy" id="599730"/>
    <lineage>
        <taxon>Eukaryota</taxon>
        <taxon>Fungi</taxon>
        <taxon>Dikarya</taxon>
        <taxon>Ascomycota</taxon>
        <taxon>Saccharomycotina</taxon>
        <taxon>Saccharomycetes</taxon>
        <taxon>Phaffomycetales</taxon>
        <taxon>Wickerhamomycetaceae</taxon>
        <taxon>Wickerhamomyces</taxon>
    </lineage>
</organism>
<keyword evidence="8" id="KW-0234">DNA repair</keyword>
<evidence type="ECO:0000256" key="14">
    <source>
        <dbReference type="PIRSR" id="PIRSR628651-51"/>
    </source>
</evidence>
<gene>
    <name evidence="21" type="ORF">WICPIJ_001072</name>
</gene>
<keyword evidence="19" id="KW-0732">Signal</keyword>
<proteinExistence type="inferred from homology"/>
<evidence type="ECO:0000256" key="17">
    <source>
        <dbReference type="SAM" id="Coils"/>
    </source>
</evidence>
<evidence type="ECO:0000256" key="1">
    <source>
        <dbReference type="ARBA" id="ARBA00004123"/>
    </source>
</evidence>
<evidence type="ECO:0000259" key="20">
    <source>
        <dbReference type="PROSITE" id="PS50016"/>
    </source>
</evidence>
<dbReference type="Proteomes" id="UP000774326">
    <property type="component" value="Unassembled WGS sequence"/>
</dbReference>
<keyword evidence="11" id="KW-0131">Cell cycle</keyword>
<dbReference type="InterPro" id="IPR028651">
    <property type="entry name" value="ING_fam"/>
</dbReference>
<keyword evidence="22" id="KW-1185">Reference proteome</keyword>
<keyword evidence="10" id="KW-0469">Meiosis</keyword>
<comment type="function">
    <text evidence="12">Component of the NuA4 histone acetyltransferase complex which is involved in transcriptional activation of selected genes principally by acetylation of nucleosomal histone H4 and H2A. The NuA4 complex is also involved in DNA repair. Involved in cell cycle progression and meiosis.</text>
</comment>
<evidence type="ECO:0000256" key="13">
    <source>
        <dbReference type="PIRSR" id="PIRSR628651-50"/>
    </source>
</evidence>
<dbReference type="SUPFAM" id="SSF57903">
    <property type="entry name" value="FYVE/PHD zinc finger"/>
    <property type="match status" value="1"/>
</dbReference>
<dbReference type="EMBL" id="JAEUBG010000592">
    <property type="protein sequence ID" value="KAH3687957.1"/>
    <property type="molecule type" value="Genomic_DNA"/>
</dbReference>
<dbReference type="GO" id="GO:0006325">
    <property type="term" value="P:chromatin organization"/>
    <property type="evidence" value="ECO:0007669"/>
    <property type="project" value="UniProtKB-KW"/>
</dbReference>
<keyword evidence="9 16" id="KW-0539">Nucleus</keyword>
<protein>
    <recommendedName>
        <fullName evidence="16">Chromatin modification-related protein</fullName>
    </recommendedName>
</protein>
<comment type="caution">
    <text evidence="21">The sequence shown here is derived from an EMBL/GenBank/DDBJ whole genome shotgun (WGS) entry which is preliminary data.</text>
</comment>
<dbReference type="Gene3D" id="6.10.140.1740">
    <property type="match status" value="1"/>
</dbReference>
<keyword evidence="17" id="KW-0175">Coiled coil</keyword>
<keyword evidence="5 15" id="KW-0863">Zinc-finger</keyword>
<evidence type="ECO:0000256" key="10">
    <source>
        <dbReference type="ARBA" id="ARBA00023254"/>
    </source>
</evidence>
<feature type="signal peptide" evidence="19">
    <location>
        <begin position="1"/>
        <end position="20"/>
    </location>
</feature>
<feature type="site" description="Histone H3K4me3 binding" evidence="13">
    <location>
        <position position="329"/>
    </location>
</feature>
<evidence type="ECO:0000256" key="16">
    <source>
        <dbReference type="RuleBase" id="RU361213"/>
    </source>
</evidence>